<accession>A0ABY4BY97</accession>
<proteinExistence type="predicted"/>
<gene>
    <name evidence="1" type="ORF">MTO99_13370</name>
</gene>
<evidence type="ECO:0000313" key="2">
    <source>
        <dbReference type="Proteomes" id="UP000832097"/>
    </source>
</evidence>
<evidence type="ECO:0000313" key="1">
    <source>
        <dbReference type="EMBL" id="UOE43172.1"/>
    </source>
</evidence>
<reference evidence="1 2" key="1">
    <citation type="submission" date="2022-03" db="EMBL/GenBank/DDBJ databases">
        <title>Mucilaginibacter sp. isolated from the gut of Protaetia brevitarsis seulensis larvae.</title>
        <authorList>
            <person name="Won M."/>
            <person name="Kim S.-J."/>
            <person name="Kwon S.-W."/>
        </authorList>
    </citation>
    <scope>NUCLEOTIDE SEQUENCE [LARGE SCALE GENOMIC DNA]</scope>
    <source>
        <strain evidence="1 2">CFWR-12</strain>
    </source>
</reference>
<dbReference type="EMBL" id="CP094528">
    <property type="protein sequence ID" value="UOE43172.1"/>
    <property type="molecule type" value="Genomic_DNA"/>
</dbReference>
<keyword evidence="2" id="KW-1185">Reference proteome</keyword>
<sequence length="193" mass="21450">MSIAATQRDIERVRGPLREALAEAHVVNDAEVLEQVVAQVVRARLSMAALAPAMQRLPAVPAGLARIAQATENAWKRIEDEFGLLTSTEVAARLGSRNANRDLAKTYRKRGQLLAVRRLNSFRYPGFQFTRDGQVRSIIPELVALAEEIGWPSEEVVLWLCAPSGAFDGDRPVDHLDEADLIRRARETATVEW</sequence>
<evidence type="ECO:0008006" key="3">
    <source>
        <dbReference type="Google" id="ProtNLM"/>
    </source>
</evidence>
<organism evidence="1 2">
    <name type="scientific">Agromyces larvae</name>
    <dbReference type="NCBI Taxonomy" id="2929802"/>
    <lineage>
        <taxon>Bacteria</taxon>
        <taxon>Bacillati</taxon>
        <taxon>Actinomycetota</taxon>
        <taxon>Actinomycetes</taxon>
        <taxon>Micrococcales</taxon>
        <taxon>Microbacteriaceae</taxon>
        <taxon>Agromyces</taxon>
    </lineage>
</organism>
<name>A0ABY4BY97_9MICO</name>
<protein>
    <recommendedName>
        <fullName evidence="3">DNA-binding protein</fullName>
    </recommendedName>
</protein>
<dbReference type="Proteomes" id="UP000832097">
    <property type="component" value="Chromosome"/>
</dbReference>
<dbReference type="RefSeq" id="WP_243554136.1">
    <property type="nucleotide sequence ID" value="NZ_CP094528.1"/>
</dbReference>